<accession>A0A3S8ZW22</accession>
<dbReference type="GO" id="GO:0140359">
    <property type="term" value="F:ABC-type transporter activity"/>
    <property type="evidence" value="ECO:0007669"/>
    <property type="project" value="InterPro"/>
</dbReference>
<dbReference type="GO" id="GO:0005886">
    <property type="term" value="C:plasma membrane"/>
    <property type="evidence" value="ECO:0007669"/>
    <property type="project" value="UniProtKB-SubCell"/>
</dbReference>
<evidence type="ECO:0000313" key="2">
    <source>
        <dbReference type="EMBL" id="AZN37659.1"/>
    </source>
</evidence>
<dbReference type="PANTHER" id="PTHR43471:SF3">
    <property type="entry name" value="ABC TRANSPORTER PERMEASE PROTEIN NATB"/>
    <property type="match status" value="1"/>
</dbReference>
<feature type="transmembrane region" description="Helical" evidence="1">
    <location>
        <begin position="274"/>
        <end position="298"/>
    </location>
</feature>
<dbReference type="EMBL" id="CP034433">
    <property type="protein sequence ID" value="AZN37659.1"/>
    <property type="molecule type" value="Genomic_DNA"/>
</dbReference>
<feature type="transmembrane region" description="Helical" evidence="1">
    <location>
        <begin position="184"/>
        <end position="202"/>
    </location>
</feature>
<keyword evidence="3" id="KW-1185">Reference proteome</keyword>
<dbReference type="PANTHER" id="PTHR43471">
    <property type="entry name" value="ABC TRANSPORTER PERMEASE"/>
    <property type="match status" value="1"/>
</dbReference>
<protein>
    <submittedName>
        <fullName evidence="2">ABC transporter permease</fullName>
    </submittedName>
</protein>
<evidence type="ECO:0000256" key="1">
    <source>
        <dbReference type="SAM" id="Phobius"/>
    </source>
</evidence>
<feature type="transmembrane region" description="Helical" evidence="1">
    <location>
        <begin position="232"/>
        <end position="254"/>
    </location>
</feature>
<proteinExistence type="predicted"/>
<organism evidence="2 3">
    <name type="scientific">Iodobacter ciconiae</name>
    <dbReference type="NCBI Taxonomy" id="2496266"/>
    <lineage>
        <taxon>Bacteria</taxon>
        <taxon>Pseudomonadati</taxon>
        <taxon>Pseudomonadota</taxon>
        <taxon>Betaproteobacteria</taxon>
        <taxon>Neisseriales</taxon>
        <taxon>Chitinibacteraceae</taxon>
        <taxon>Iodobacter</taxon>
    </lineage>
</organism>
<sequence length="387" mass="42981">MMIWEIFKKEWVDSLRDKRTMLVVILSSLMGMPFFLFISSEAYSRMDEQNEKRFIRVVGAQYAPELINYIARQGFEIKTAGAGYAKKLHSKEYTEPVLLLPQNFSSQYAAGIAPRVEIISDLANKDTQLGVRPIKVLLQGFMQEQAGLNLSLRGISAEILSVIQVEERHLSRAKNQQSAGLKEMLPFMFIMTLLGVGMYAAIDTSAGERERGSLEPLMMNPVSSWHFALGKWAAVGMLTVCVLFFNVMSIFPSLFLIKNEVLKIAFQFSIKDAFVFLAVLCPLALAIAALQIAVAINGKSHKEAQARNSMLMLLAPLALVIGMLKQGADPVWFSWVPLLAQNQLIIKILNGETLSTAEVLTPVLVCVVILLASLSYTAQKMRGVVMQ</sequence>
<dbReference type="KEGG" id="iod:EJO50_15000"/>
<keyword evidence="1" id="KW-1133">Transmembrane helix</keyword>
<keyword evidence="1" id="KW-0812">Transmembrane</keyword>
<dbReference type="AlphaFoldDB" id="A0A3S8ZW22"/>
<keyword evidence="1" id="KW-0472">Membrane</keyword>
<dbReference type="RefSeq" id="WP_125975498.1">
    <property type="nucleotide sequence ID" value="NZ_CP034433.1"/>
</dbReference>
<gene>
    <name evidence="2" type="ORF">EJO50_15000</name>
</gene>
<dbReference type="Pfam" id="PF12679">
    <property type="entry name" value="ABC2_membrane_2"/>
    <property type="match status" value="1"/>
</dbReference>
<reference evidence="2 3" key="1">
    <citation type="submission" date="2018-12" db="EMBL/GenBank/DDBJ databases">
        <title>Complete genome sequence of Iodobacter sp. H11R3.</title>
        <authorList>
            <person name="Bae J.-W."/>
        </authorList>
    </citation>
    <scope>NUCLEOTIDE SEQUENCE [LARGE SCALE GENOMIC DNA]</scope>
    <source>
        <strain evidence="2 3">H11R3</strain>
    </source>
</reference>
<feature type="transmembrane region" description="Helical" evidence="1">
    <location>
        <begin position="21"/>
        <end position="38"/>
    </location>
</feature>
<dbReference type="Proteomes" id="UP000282438">
    <property type="component" value="Chromosome"/>
</dbReference>
<name>A0A3S8ZW22_9NEIS</name>
<evidence type="ECO:0000313" key="3">
    <source>
        <dbReference type="Proteomes" id="UP000282438"/>
    </source>
</evidence>
<feature type="transmembrane region" description="Helical" evidence="1">
    <location>
        <begin position="359"/>
        <end position="378"/>
    </location>
</feature>
<dbReference type="OrthoDB" id="5486437at2"/>